<dbReference type="Proteomes" id="UP001368318">
    <property type="component" value="Chromosome"/>
</dbReference>
<proteinExistence type="predicted"/>
<dbReference type="EMBL" id="CP136924">
    <property type="protein sequence ID" value="WXA03722.1"/>
    <property type="molecule type" value="Genomic_DNA"/>
</dbReference>
<gene>
    <name evidence="3" type="ORF">R3L15_03065</name>
    <name evidence="2" type="ORF">R3L16_04330</name>
</gene>
<dbReference type="Gene3D" id="3.40.630.10">
    <property type="entry name" value="Zn peptidases"/>
    <property type="match status" value="1"/>
</dbReference>
<dbReference type="InterPro" id="IPR007484">
    <property type="entry name" value="Peptidase_M28"/>
</dbReference>
<protein>
    <submittedName>
        <fullName evidence="2">M28 family peptidase</fullName>
    </submittedName>
</protein>
<dbReference type="PANTHER" id="PTHR12147">
    <property type="entry name" value="METALLOPEPTIDASE M28 FAMILY MEMBER"/>
    <property type="match status" value="1"/>
</dbReference>
<reference evidence="2 4" key="1">
    <citation type="submission" date="2023-10" db="EMBL/GenBank/DDBJ databases">
        <title>Culture-based analysis of two novel bacteria associated with mangrove crab gills.</title>
        <authorList>
            <person name="Yang X."/>
            <person name="Garuglieri E."/>
            <person name="Van Goethem M.W."/>
            <person name="Fusi M."/>
            <person name="Marasco R."/>
            <person name="Daffonchio D.G."/>
        </authorList>
    </citation>
    <scope>NUCLEOTIDE SEQUENCE [LARGE SCALE GENOMIC DNA]</scope>
    <source>
        <strain evidence="3">UG2-1</strain>
        <strain evidence="2">UG2-2</strain>
        <strain evidence="4">UG2_2</strain>
    </source>
</reference>
<accession>A0AAU6P196</accession>
<evidence type="ECO:0000313" key="3">
    <source>
        <dbReference type="EMBL" id="WXA13857.1"/>
    </source>
</evidence>
<evidence type="ECO:0000313" key="2">
    <source>
        <dbReference type="EMBL" id="WXA03722.1"/>
    </source>
</evidence>
<organism evidence="2 4">
    <name type="scientific">Mangrovimonas cancribranchiae</name>
    <dbReference type="NCBI Taxonomy" id="3080055"/>
    <lineage>
        <taxon>Bacteria</taxon>
        <taxon>Pseudomonadati</taxon>
        <taxon>Bacteroidota</taxon>
        <taxon>Flavobacteriia</taxon>
        <taxon>Flavobacteriales</taxon>
        <taxon>Flavobacteriaceae</taxon>
        <taxon>Mangrovimonas</taxon>
    </lineage>
</organism>
<evidence type="ECO:0000313" key="4">
    <source>
        <dbReference type="Proteomes" id="UP001368318"/>
    </source>
</evidence>
<dbReference type="EMBL" id="CP136925">
    <property type="protein sequence ID" value="WXA13857.1"/>
    <property type="molecule type" value="Genomic_DNA"/>
</dbReference>
<sequence length="314" mass="35252">MKHLLLLVIPLALLSCKKTNGQVEKPFISNAELKNMVSYLSSDEIKGRNTGTEGIDKAATFIARKFKEFNVKPYYKTYRDSFMVKGKQAFNVIGFIEGTDKKLKDEIIILGAHYDHIGFGKKVGNDSIANGANDNATGTSAVIAMAKYFSKVKNNKRSIMFALFSAEEMGLRGSIHLAERLKEGHAKIYTVVNFEMIGVPLINVKHQAFLTGYELSNMGEKINGYANTNLVGKSDVSKKYNLFKRSDNYAFYNAFKVPSHTLSSCDLTNFDYYHQVGDEVELLDFTFMTDLINNTIPAIEKMSNTPVQEIKMHK</sequence>
<name>A0AAU6P196_9FLAO</name>
<dbReference type="RefSeq" id="WP_338733158.1">
    <property type="nucleotide sequence ID" value="NZ_CP136924.1"/>
</dbReference>
<dbReference type="PANTHER" id="PTHR12147:SF26">
    <property type="entry name" value="PEPTIDASE M28 DOMAIN-CONTAINING PROTEIN"/>
    <property type="match status" value="1"/>
</dbReference>
<dbReference type="InterPro" id="IPR045175">
    <property type="entry name" value="M28_fam"/>
</dbReference>
<dbReference type="Pfam" id="PF04389">
    <property type="entry name" value="Peptidase_M28"/>
    <property type="match status" value="1"/>
</dbReference>
<dbReference type="PROSITE" id="PS51257">
    <property type="entry name" value="PROKAR_LIPOPROTEIN"/>
    <property type="match status" value="1"/>
</dbReference>
<dbReference type="AlphaFoldDB" id="A0AAU6P196"/>
<dbReference type="GO" id="GO:0006508">
    <property type="term" value="P:proteolysis"/>
    <property type="evidence" value="ECO:0007669"/>
    <property type="project" value="InterPro"/>
</dbReference>
<dbReference type="KEGG" id="mcaa:R3L15_03065"/>
<dbReference type="GO" id="GO:0008235">
    <property type="term" value="F:metalloexopeptidase activity"/>
    <property type="evidence" value="ECO:0007669"/>
    <property type="project" value="InterPro"/>
</dbReference>
<evidence type="ECO:0000259" key="1">
    <source>
        <dbReference type="Pfam" id="PF04389"/>
    </source>
</evidence>
<dbReference type="SUPFAM" id="SSF53187">
    <property type="entry name" value="Zn-dependent exopeptidases"/>
    <property type="match status" value="1"/>
</dbReference>
<keyword evidence="4" id="KW-1185">Reference proteome</keyword>
<feature type="domain" description="Peptidase M28" evidence="1">
    <location>
        <begin position="91"/>
        <end position="288"/>
    </location>
</feature>